<comment type="caution">
    <text evidence="1">The sequence shown here is derived from an EMBL/GenBank/DDBJ whole genome shotgun (WGS) entry which is preliminary data.</text>
</comment>
<name>A0A8X9A2U1_SALSN</name>
<dbReference type="Proteomes" id="UP000298416">
    <property type="component" value="Unassembled WGS sequence"/>
</dbReference>
<sequence>MNNRIAVAGVDPSLLVVLRSLEGGGEISGEVLEHLNDGGGVAAEAGLVDIGVGAGARRSYLPRQRSLCPSLLTSLQADSSPEKKVLSNWKCAACFLLKYIARTNALLPDMPIVYASEAFLKLTGYILPSDIAENVAAKFREHKLRVSKLPTSFNNSLLCVCLGLAWFEWKVKAVTVDWSVYPGPLPVLLLFKMEDVIMGMWVENFNSSRLVEYVHSLKFCQYGCVEDPPMLQHPITPCVMDDYATL</sequence>
<accession>A0A8X9A2U1</accession>
<organism evidence="1">
    <name type="scientific">Salvia splendens</name>
    <name type="common">Scarlet sage</name>
    <dbReference type="NCBI Taxonomy" id="180675"/>
    <lineage>
        <taxon>Eukaryota</taxon>
        <taxon>Viridiplantae</taxon>
        <taxon>Streptophyta</taxon>
        <taxon>Embryophyta</taxon>
        <taxon>Tracheophyta</taxon>
        <taxon>Spermatophyta</taxon>
        <taxon>Magnoliopsida</taxon>
        <taxon>eudicotyledons</taxon>
        <taxon>Gunneridae</taxon>
        <taxon>Pentapetalae</taxon>
        <taxon>asterids</taxon>
        <taxon>lamiids</taxon>
        <taxon>Lamiales</taxon>
        <taxon>Lamiaceae</taxon>
        <taxon>Nepetoideae</taxon>
        <taxon>Mentheae</taxon>
        <taxon>Salviinae</taxon>
        <taxon>Salvia</taxon>
        <taxon>Salvia subgen. Calosphace</taxon>
        <taxon>core Calosphace</taxon>
    </lineage>
</organism>
<evidence type="ECO:0000313" key="1">
    <source>
        <dbReference type="EMBL" id="KAG6426328.1"/>
    </source>
</evidence>
<gene>
    <name evidence="1" type="ORF">SASPL_110550</name>
</gene>
<reference evidence="1" key="1">
    <citation type="submission" date="2018-01" db="EMBL/GenBank/DDBJ databases">
        <authorList>
            <person name="Mao J.F."/>
        </authorList>
    </citation>
    <scope>NUCLEOTIDE SEQUENCE</scope>
    <source>
        <strain evidence="1">Huo1</strain>
        <tissue evidence="1">Leaf</tissue>
    </source>
</reference>
<keyword evidence="2" id="KW-1185">Reference proteome</keyword>
<protein>
    <submittedName>
        <fullName evidence="1">Uncharacterized protein</fullName>
    </submittedName>
</protein>
<reference evidence="1" key="2">
    <citation type="submission" date="2020-08" db="EMBL/GenBank/DDBJ databases">
        <title>Plant Genome Project.</title>
        <authorList>
            <person name="Zhang R.-G."/>
        </authorList>
    </citation>
    <scope>NUCLEOTIDE SEQUENCE</scope>
    <source>
        <strain evidence="1">Huo1</strain>
        <tissue evidence="1">Leaf</tissue>
    </source>
</reference>
<dbReference type="EMBL" id="PNBA02000004">
    <property type="protein sequence ID" value="KAG6426328.1"/>
    <property type="molecule type" value="Genomic_DNA"/>
</dbReference>
<evidence type="ECO:0000313" key="2">
    <source>
        <dbReference type="Proteomes" id="UP000298416"/>
    </source>
</evidence>
<proteinExistence type="predicted"/>
<dbReference type="AlphaFoldDB" id="A0A8X9A2U1"/>